<dbReference type="InterPro" id="IPR006694">
    <property type="entry name" value="Fatty_acid_hydroxylase"/>
</dbReference>
<evidence type="ECO:0000256" key="3">
    <source>
        <dbReference type="ARBA" id="ARBA00022989"/>
    </source>
</evidence>
<keyword evidence="3" id="KW-1133">Transmembrane helix</keyword>
<comment type="subcellular location">
    <subcellularLocation>
        <location evidence="1">Membrane</location>
    </subcellularLocation>
</comment>
<dbReference type="Proteomes" id="UP000785679">
    <property type="component" value="Unassembled WGS sequence"/>
</dbReference>
<dbReference type="EMBL" id="RRYP01010706">
    <property type="protein sequence ID" value="TNV78212.1"/>
    <property type="molecule type" value="Genomic_DNA"/>
</dbReference>
<dbReference type="GO" id="GO:0005506">
    <property type="term" value="F:iron ion binding"/>
    <property type="evidence" value="ECO:0007669"/>
    <property type="project" value="InterPro"/>
</dbReference>
<comment type="caution">
    <text evidence="6">The sequence shown here is derived from an EMBL/GenBank/DDBJ whole genome shotgun (WGS) entry which is preliminary data.</text>
</comment>
<evidence type="ECO:0000256" key="4">
    <source>
        <dbReference type="ARBA" id="ARBA00023136"/>
    </source>
</evidence>
<evidence type="ECO:0000256" key="1">
    <source>
        <dbReference type="ARBA" id="ARBA00004370"/>
    </source>
</evidence>
<reference evidence="6" key="1">
    <citation type="submission" date="2019-06" db="EMBL/GenBank/DDBJ databases">
        <authorList>
            <person name="Zheng W."/>
        </authorList>
    </citation>
    <scope>NUCLEOTIDE SEQUENCE</scope>
    <source>
        <strain evidence="6">QDHG01</strain>
    </source>
</reference>
<name>A0A8J8T0Z8_HALGN</name>
<dbReference type="GO" id="GO:0016491">
    <property type="term" value="F:oxidoreductase activity"/>
    <property type="evidence" value="ECO:0007669"/>
    <property type="project" value="InterPro"/>
</dbReference>
<organism evidence="6 7">
    <name type="scientific">Halteria grandinella</name>
    <dbReference type="NCBI Taxonomy" id="5974"/>
    <lineage>
        <taxon>Eukaryota</taxon>
        <taxon>Sar</taxon>
        <taxon>Alveolata</taxon>
        <taxon>Ciliophora</taxon>
        <taxon>Intramacronucleata</taxon>
        <taxon>Spirotrichea</taxon>
        <taxon>Stichotrichia</taxon>
        <taxon>Sporadotrichida</taxon>
        <taxon>Halteriidae</taxon>
        <taxon>Halteria</taxon>
    </lineage>
</organism>
<gene>
    <name evidence="6" type="ORF">FGO68_gene16279</name>
</gene>
<keyword evidence="7" id="KW-1185">Reference proteome</keyword>
<dbReference type="AlphaFoldDB" id="A0A8J8T0Z8"/>
<evidence type="ECO:0000259" key="5">
    <source>
        <dbReference type="Pfam" id="PF04116"/>
    </source>
</evidence>
<dbReference type="InterPro" id="IPR050307">
    <property type="entry name" value="Sterol_Desaturase_Related"/>
</dbReference>
<keyword evidence="4" id="KW-0472">Membrane</keyword>
<feature type="domain" description="Fatty acid hydroxylase" evidence="5">
    <location>
        <begin position="86"/>
        <end position="219"/>
    </location>
</feature>
<accession>A0A8J8T0Z8</accession>
<evidence type="ECO:0000313" key="7">
    <source>
        <dbReference type="Proteomes" id="UP000785679"/>
    </source>
</evidence>
<dbReference type="GO" id="GO:0008610">
    <property type="term" value="P:lipid biosynthetic process"/>
    <property type="evidence" value="ECO:0007669"/>
    <property type="project" value="InterPro"/>
</dbReference>
<keyword evidence="2" id="KW-0812">Transmembrane</keyword>
<dbReference type="Pfam" id="PF04116">
    <property type="entry name" value="FA_hydroxylase"/>
    <property type="match status" value="1"/>
</dbReference>
<evidence type="ECO:0000256" key="2">
    <source>
        <dbReference type="ARBA" id="ARBA00022692"/>
    </source>
</evidence>
<protein>
    <recommendedName>
        <fullName evidence="5">Fatty acid hydroxylase domain-containing protein</fullName>
    </recommendedName>
</protein>
<evidence type="ECO:0000313" key="6">
    <source>
        <dbReference type="EMBL" id="TNV78212.1"/>
    </source>
</evidence>
<proteinExistence type="predicted"/>
<sequence length="247" mass="28938">MFIYKQQNPWFESFKIQKDKDWPWIENAEEWSELVSKTLKGVLINNLVLLPSFLFIGALLNDYEPDYSFSLDGLPTAWTLLWQNYFCLVVEDVVSTIFHRLLHTSYLYKHVHKQHHTYTQAVGICAEYEHPLEYFLDGYLPLTISSALLGNRMHIVTYLIIACHRVIAATIEHSGYEFPFEPSELLPFKTSSRYHDYHHQGNINGNFGGGVVLSDFIMGYNKQYYAHLEREQIYKKKENSGKKDKNN</sequence>
<dbReference type="GO" id="GO:0016020">
    <property type="term" value="C:membrane"/>
    <property type="evidence" value="ECO:0007669"/>
    <property type="project" value="UniProtKB-SubCell"/>
</dbReference>
<dbReference type="PANTHER" id="PTHR11863">
    <property type="entry name" value="STEROL DESATURASE"/>
    <property type="match status" value="1"/>
</dbReference>
<dbReference type="OrthoDB" id="1658724at2759"/>